<keyword evidence="1" id="KW-0051">Antiviral defense</keyword>
<dbReference type="Pfam" id="PF01881">
    <property type="entry name" value="Cas_Cas6_C"/>
    <property type="match status" value="1"/>
</dbReference>
<dbReference type="Gene3D" id="3.30.70.1900">
    <property type="match status" value="1"/>
</dbReference>
<gene>
    <name evidence="3" type="ORF">LY60_01099</name>
</gene>
<reference evidence="3 4" key="1">
    <citation type="submission" date="2019-07" db="EMBL/GenBank/DDBJ databases">
        <title>Genomic Encyclopedia of Type Strains, Phase I: the one thousand microbial genomes (KMG-I) project.</title>
        <authorList>
            <person name="Kyrpides N."/>
        </authorList>
    </citation>
    <scope>NUCLEOTIDE SEQUENCE [LARGE SCALE GENOMIC DNA]</scope>
    <source>
        <strain evidence="3 4">DSM 13558</strain>
    </source>
</reference>
<evidence type="ECO:0000313" key="4">
    <source>
        <dbReference type="Proteomes" id="UP000315343"/>
    </source>
</evidence>
<evidence type="ECO:0000313" key="3">
    <source>
        <dbReference type="EMBL" id="TWH81355.1"/>
    </source>
</evidence>
<evidence type="ECO:0000256" key="1">
    <source>
        <dbReference type="ARBA" id="ARBA00023118"/>
    </source>
</evidence>
<dbReference type="OrthoDB" id="45555at2"/>
<dbReference type="Proteomes" id="UP000315343">
    <property type="component" value="Unassembled WGS sequence"/>
</dbReference>
<name>A0A562JEX5_9FIRM</name>
<sequence>MKILVQFELSKNELPLDYRRACVSFIKGSLFENSQELYENLYGNNGTKQKNFTFNLKLTGPKFMENEIYLEGKDVLLSISTNDIGLGIDLYNSILGRKGKTHPLSNDNFMKIKHVRLENHKNITTNEVMVKFYSPLVVRNHIKGEKDIYYFYDDNDFNDGLKKCVENQMKNCSLNEISNFDVELIPINPKKVIVKTFGINIPASIGVFKMKANTDVINALYQFGIGSRRSEGFGLFEIIS</sequence>
<dbReference type="EMBL" id="VLKH01000003">
    <property type="protein sequence ID" value="TWH81355.1"/>
    <property type="molecule type" value="Genomic_DNA"/>
</dbReference>
<feature type="domain" description="CRISPR associated protein Cas6 C-terminal" evidence="2">
    <location>
        <begin position="119"/>
        <end position="238"/>
    </location>
</feature>
<dbReference type="NCBIfam" id="TIGR01877">
    <property type="entry name" value="cas_cas6"/>
    <property type="match status" value="1"/>
</dbReference>
<dbReference type="InterPro" id="IPR010156">
    <property type="entry name" value="CRISPR-assoc_prot_Cas6"/>
</dbReference>
<proteinExistence type="predicted"/>
<accession>A0A562JEX5</accession>
<dbReference type="InterPro" id="IPR049435">
    <property type="entry name" value="Cas_Cas6_C"/>
</dbReference>
<dbReference type="Gene3D" id="3.30.70.1890">
    <property type="match status" value="1"/>
</dbReference>
<dbReference type="AlphaFoldDB" id="A0A562JEX5"/>
<dbReference type="GO" id="GO:0051607">
    <property type="term" value="P:defense response to virus"/>
    <property type="evidence" value="ECO:0007669"/>
    <property type="project" value="UniProtKB-KW"/>
</dbReference>
<dbReference type="PANTHER" id="PTHR36984">
    <property type="entry name" value="CRISPR-ASSOCIATED ENDORIBONUCLEASE CAS6 1"/>
    <property type="match status" value="1"/>
</dbReference>
<dbReference type="CDD" id="cd21140">
    <property type="entry name" value="Cas6_I-like"/>
    <property type="match status" value="1"/>
</dbReference>
<dbReference type="RefSeq" id="WP_145081012.1">
    <property type="nucleotide sequence ID" value="NZ_VLKH01000003.1"/>
</dbReference>
<protein>
    <submittedName>
        <fullName evidence="3">CRISPR-associated endoribonuclease Cas6</fullName>
    </submittedName>
</protein>
<organism evidence="3 4">
    <name type="scientific">Sedimentibacter saalensis</name>
    <dbReference type="NCBI Taxonomy" id="130788"/>
    <lineage>
        <taxon>Bacteria</taxon>
        <taxon>Bacillati</taxon>
        <taxon>Bacillota</taxon>
        <taxon>Tissierellia</taxon>
        <taxon>Sedimentibacter</taxon>
    </lineage>
</organism>
<evidence type="ECO:0000259" key="2">
    <source>
        <dbReference type="Pfam" id="PF01881"/>
    </source>
</evidence>
<dbReference type="InterPro" id="IPR045747">
    <property type="entry name" value="CRISPR-assoc_prot_Cas6_N_sf"/>
</dbReference>
<dbReference type="GO" id="GO:0016788">
    <property type="term" value="F:hydrolase activity, acting on ester bonds"/>
    <property type="evidence" value="ECO:0007669"/>
    <property type="project" value="InterPro"/>
</dbReference>
<dbReference type="PANTHER" id="PTHR36984:SF3">
    <property type="entry name" value="CRISPR-ASSOCIATED ENDORIBONUCLEASE CAS6"/>
    <property type="match status" value="1"/>
</dbReference>
<keyword evidence="4" id="KW-1185">Reference proteome</keyword>
<comment type="caution">
    <text evidence="3">The sequence shown here is derived from an EMBL/GenBank/DDBJ whole genome shotgun (WGS) entry which is preliminary data.</text>
</comment>